<reference evidence="1" key="1">
    <citation type="submission" date="2020-03" db="EMBL/GenBank/DDBJ databases">
        <title>The deep terrestrial virosphere.</title>
        <authorList>
            <person name="Holmfeldt K."/>
            <person name="Nilsson E."/>
            <person name="Simone D."/>
            <person name="Lopez-Fernandez M."/>
            <person name="Wu X."/>
            <person name="de Brujin I."/>
            <person name="Lundin D."/>
            <person name="Andersson A."/>
            <person name="Bertilsson S."/>
            <person name="Dopson M."/>
        </authorList>
    </citation>
    <scope>NUCLEOTIDE SEQUENCE</scope>
    <source>
        <strain evidence="2">MM415A00125</strain>
        <strain evidence="1">MM415B00372</strain>
    </source>
</reference>
<sequence length="252" mass="26676">MGSVGEYGLIKDAETFLTENIASSAADGVKWFSAGDAGDTMFAISGSAALGIHAAGALAATANNLLEFNSALTYLYAQTGHIAIETQFRMDAATYVAINFGLNDDCLETSNTLPVELSTATWTANAGTYVGLALDTDASYDDFHCYWVNGGVGCATLSSTIIQGKSQRLSGMSLAADRWYSLRVELQDRGSGYGARANFTVSDGTGKSASRTFDTTIARDTALCYYLGIEQRTTCGAKNVYVRIPTIEFGTP</sequence>
<proteinExistence type="predicted"/>
<dbReference type="AlphaFoldDB" id="A0A6M3J9W8"/>
<evidence type="ECO:0000313" key="2">
    <source>
        <dbReference type="EMBL" id="QJI04910.1"/>
    </source>
</evidence>
<accession>A0A6M3J9W8</accession>
<evidence type="ECO:0000313" key="1">
    <source>
        <dbReference type="EMBL" id="QJA65827.1"/>
    </source>
</evidence>
<name>A0A6M3J9W8_9ZZZZ</name>
<gene>
    <name evidence="2" type="ORF">MM415A00125_0003</name>
    <name evidence="1" type="ORF">MM415B00372_0018</name>
</gene>
<protein>
    <submittedName>
        <fullName evidence="1">Uncharacterized protein</fullName>
    </submittedName>
</protein>
<dbReference type="EMBL" id="MT141545">
    <property type="protein sequence ID" value="QJA65827.1"/>
    <property type="molecule type" value="Genomic_DNA"/>
</dbReference>
<dbReference type="EMBL" id="MT145192">
    <property type="protein sequence ID" value="QJI04910.1"/>
    <property type="molecule type" value="Genomic_DNA"/>
</dbReference>
<organism evidence="1">
    <name type="scientific">viral metagenome</name>
    <dbReference type="NCBI Taxonomy" id="1070528"/>
    <lineage>
        <taxon>unclassified sequences</taxon>
        <taxon>metagenomes</taxon>
        <taxon>organismal metagenomes</taxon>
    </lineage>
</organism>